<protein>
    <submittedName>
        <fullName evidence="1">Uncharacterized protein</fullName>
    </submittedName>
</protein>
<evidence type="ECO:0000313" key="2">
    <source>
        <dbReference type="Proteomes" id="UP001180481"/>
    </source>
</evidence>
<organism evidence="1 2">
    <name type="scientific">Flavobacterium nakdongensis</name>
    <dbReference type="NCBI Taxonomy" id="3073563"/>
    <lineage>
        <taxon>Bacteria</taxon>
        <taxon>Pseudomonadati</taxon>
        <taxon>Bacteroidota</taxon>
        <taxon>Flavobacteriia</taxon>
        <taxon>Flavobacteriales</taxon>
        <taxon>Flavobacteriaceae</taxon>
        <taxon>Flavobacterium</taxon>
    </lineage>
</organism>
<gene>
    <name evidence="1" type="ORF">RF683_03605</name>
</gene>
<dbReference type="RefSeq" id="WP_309532839.1">
    <property type="nucleotide sequence ID" value="NZ_CP133721.1"/>
</dbReference>
<dbReference type="EMBL" id="CP133721">
    <property type="protein sequence ID" value="WMW78541.1"/>
    <property type="molecule type" value="Genomic_DNA"/>
</dbReference>
<evidence type="ECO:0000313" key="1">
    <source>
        <dbReference type="EMBL" id="WMW78541.1"/>
    </source>
</evidence>
<keyword evidence="2" id="KW-1185">Reference proteome</keyword>
<reference evidence="1" key="1">
    <citation type="submission" date="2023-09" db="EMBL/GenBank/DDBJ databases">
        <title>Flavobacterium sp. 20NA77.7 isolated from freshwater.</title>
        <authorList>
            <person name="Le V."/>
            <person name="Ko S.-R."/>
            <person name="Ahn C.-Y."/>
            <person name="Oh H.-M."/>
        </authorList>
    </citation>
    <scope>NUCLEOTIDE SEQUENCE</scope>
    <source>
        <strain evidence="1">20NA77.7</strain>
    </source>
</reference>
<dbReference type="Proteomes" id="UP001180481">
    <property type="component" value="Chromosome"/>
</dbReference>
<proteinExistence type="predicted"/>
<accession>A0ABY9RC57</accession>
<name>A0ABY9RC57_9FLAO</name>
<sequence>MKLKYLILLFSSICFSQNKSIGIYKDAFGNKLELLENNNFKHTWRFDLAASWTIGKWKISNDTLKLEIVKVFDTLTVIDKKTNFIKDSLVLASDENPKRITETQNAIKSLLSGGQNRSLPNLLFLIKNNKLIIIKENGKLETEKITCFWDTRKKAKTWYIKQDE</sequence>